<dbReference type="Proteomes" id="UP001162090">
    <property type="component" value="Chromosome 6"/>
</dbReference>
<evidence type="ECO:0000313" key="2">
    <source>
        <dbReference type="Proteomes" id="UP001162090"/>
    </source>
</evidence>
<dbReference type="EMBL" id="OX365917">
    <property type="protein sequence ID" value="CAI4060776.1"/>
    <property type="molecule type" value="Genomic_DNA"/>
</dbReference>
<protein>
    <submittedName>
        <fullName evidence="1">Uncharacterized protein</fullName>
    </submittedName>
</protein>
<organism evidence="1 2">
    <name type="scientific">Saccharomyces uvarum</name>
    <name type="common">Yeast</name>
    <name type="synonym">Saccharomyces bayanus var. uvarum</name>
    <dbReference type="NCBI Taxonomy" id="230603"/>
    <lineage>
        <taxon>Eukaryota</taxon>
        <taxon>Fungi</taxon>
        <taxon>Dikarya</taxon>
        <taxon>Ascomycota</taxon>
        <taxon>Saccharomycotina</taxon>
        <taxon>Saccharomycetes</taxon>
        <taxon>Saccharomycetales</taxon>
        <taxon>Saccharomycetaceae</taxon>
        <taxon>Saccharomyces</taxon>
    </lineage>
</organism>
<accession>A0AA35JIH4</accession>
<name>A0AA35JIH4_SACUV</name>
<reference evidence="1" key="1">
    <citation type="submission" date="2022-10" db="EMBL/GenBank/DDBJ databases">
        <authorList>
            <person name="Byrne P K."/>
        </authorList>
    </citation>
    <scope>NUCLEOTIDE SEQUENCE</scope>
    <source>
        <strain evidence="1">CBS7001</strain>
    </source>
</reference>
<evidence type="ECO:0000313" key="1">
    <source>
        <dbReference type="EMBL" id="CAI4060776.1"/>
    </source>
</evidence>
<gene>
    <name evidence="1" type="primary">SUVC06G0400</name>
    <name evidence="1" type="ORF">SUVC_06G0400</name>
</gene>
<sequence>MSKRRLKRTIAPCSSDIYESLHFQNDGYVKIRELISHFVIENNSISTAIADEARMRQLAEPTVKEPVHRFRKWKNRSSCVSKDLTMKGLRTRKRDMVYRWFERHLPKEKIEVLSHEKQWSSIDLHFLPSNVIVGCSRELSKPVSPQNLGGPNFGPKKEFNERFFNIASCPIKREFHELVFELNDENQNYYSSLRESRKNVLKGPKNVPASQFIVGKEHRTNF</sequence>
<dbReference type="AlphaFoldDB" id="A0AA35JIH4"/>
<proteinExistence type="predicted"/>